<evidence type="ECO:0000313" key="1">
    <source>
        <dbReference type="EMBL" id="KAK7312378.1"/>
    </source>
</evidence>
<reference evidence="1 2" key="1">
    <citation type="submission" date="2024-01" db="EMBL/GenBank/DDBJ databases">
        <title>The genomes of 5 underutilized Papilionoideae crops provide insights into root nodulation and disease resistanc.</title>
        <authorList>
            <person name="Jiang F."/>
        </authorList>
    </citation>
    <scope>NUCLEOTIDE SEQUENCE [LARGE SCALE GENOMIC DNA]</scope>
    <source>
        <strain evidence="1">LVBAO_FW01</strain>
        <tissue evidence="1">Leaves</tissue>
    </source>
</reference>
<protein>
    <submittedName>
        <fullName evidence="1">Uncharacterized protein</fullName>
    </submittedName>
</protein>
<comment type="caution">
    <text evidence="1">The sequence shown here is derived from an EMBL/GenBank/DDBJ whole genome shotgun (WGS) entry which is preliminary data.</text>
</comment>
<accession>A0AAN9PXK7</accession>
<dbReference type="EMBL" id="JAYMYQ010000009">
    <property type="protein sequence ID" value="KAK7312378.1"/>
    <property type="molecule type" value="Genomic_DNA"/>
</dbReference>
<name>A0AAN9PXK7_CANGL</name>
<dbReference type="AlphaFoldDB" id="A0AAN9PXK7"/>
<proteinExistence type="predicted"/>
<evidence type="ECO:0000313" key="2">
    <source>
        <dbReference type="Proteomes" id="UP001367508"/>
    </source>
</evidence>
<dbReference type="Proteomes" id="UP001367508">
    <property type="component" value="Unassembled WGS sequence"/>
</dbReference>
<organism evidence="1 2">
    <name type="scientific">Canavalia gladiata</name>
    <name type="common">Sword bean</name>
    <name type="synonym">Dolichos gladiatus</name>
    <dbReference type="NCBI Taxonomy" id="3824"/>
    <lineage>
        <taxon>Eukaryota</taxon>
        <taxon>Viridiplantae</taxon>
        <taxon>Streptophyta</taxon>
        <taxon>Embryophyta</taxon>
        <taxon>Tracheophyta</taxon>
        <taxon>Spermatophyta</taxon>
        <taxon>Magnoliopsida</taxon>
        <taxon>eudicotyledons</taxon>
        <taxon>Gunneridae</taxon>
        <taxon>Pentapetalae</taxon>
        <taxon>rosids</taxon>
        <taxon>fabids</taxon>
        <taxon>Fabales</taxon>
        <taxon>Fabaceae</taxon>
        <taxon>Papilionoideae</taxon>
        <taxon>50 kb inversion clade</taxon>
        <taxon>NPAAA clade</taxon>
        <taxon>indigoferoid/millettioid clade</taxon>
        <taxon>Phaseoleae</taxon>
        <taxon>Canavalia</taxon>
    </lineage>
</organism>
<sequence length="191" mass="22785">MAEGFQFAISSQQLPHIPLQMRQMGSVANCKCQEYFCWDGMWRRWKETGSDSVNFKRDIEFQHYTRAPAMQALDKVMFKQTGHEPLSIVHQFSPTKTTNKGDRITSITLYQLRMLCARMHHNWLKLYVVCDRTLRRSYSLNCFLAYHSLCLKHGDILHRFHLVFEKIRYITKVILNVNRTKNYNLEYHPLH</sequence>
<gene>
    <name evidence="1" type="ORF">VNO77_36187</name>
</gene>
<keyword evidence="2" id="KW-1185">Reference proteome</keyword>